<dbReference type="RefSeq" id="XP_017998408.1">
    <property type="nucleotide sequence ID" value="XM_018140892.1"/>
</dbReference>
<dbReference type="OrthoDB" id="4158501at2759"/>
<dbReference type="EMBL" id="LFJN01000019">
    <property type="protein sequence ID" value="KPI38445.1"/>
    <property type="molecule type" value="Genomic_DNA"/>
</dbReference>
<comment type="caution">
    <text evidence="2">The sequence shown here is derived from an EMBL/GenBank/DDBJ whole genome shotgun (WGS) entry which is preliminary data.</text>
</comment>
<proteinExistence type="predicted"/>
<name>A0A0N1HRJ9_9EURO</name>
<feature type="compositionally biased region" description="Basic and acidic residues" evidence="1">
    <location>
        <begin position="266"/>
        <end position="280"/>
    </location>
</feature>
<feature type="region of interest" description="Disordered" evidence="1">
    <location>
        <begin position="300"/>
        <end position="377"/>
    </location>
</feature>
<feature type="region of interest" description="Disordered" evidence="1">
    <location>
        <begin position="252"/>
        <end position="281"/>
    </location>
</feature>
<feature type="region of interest" description="Disordered" evidence="1">
    <location>
        <begin position="118"/>
        <end position="192"/>
    </location>
</feature>
<evidence type="ECO:0000256" key="1">
    <source>
        <dbReference type="SAM" id="MobiDB-lite"/>
    </source>
</evidence>
<protein>
    <submittedName>
        <fullName evidence="2">Uncharacterized protein</fullName>
    </submittedName>
</protein>
<feature type="compositionally biased region" description="Polar residues" evidence="1">
    <location>
        <begin position="329"/>
        <end position="344"/>
    </location>
</feature>
<dbReference type="AlphaFoldDB" id="A0A0N1HRJ9"/>
<organism evidence="2 3">
    <name type="scientific">Cyphellophora attinorum</name>
    <dbReference type="NCBI Taxonomy" id="1664694"/>
    <lineage>
        <taxon>Eukaryota</taxon>
        <taxon>Fungi</taxon>
        <taxon>Dikarya</taxon>
        <taxon>Ascomycota</taxon>
        <taxon>Pezizomycotina</taxon>
        <taxon>Eurotiomycetes</taxon>
        <taxon>Chaetothyriomycetidae</taxon>
        <taxon>Chaetothyriales</taxon>
        <taxon>Cyphellophoraceae</taxon>
        <taxon>Cyphellophora</taxon>
    </lineage>
</organism>
<dbReference type="VEuPathDB" id="FungiDB:AB675_11998"/>
<sequence>MSDNVDSRTVNALTNDFNEETPLIALFKKSFRKAGLTSQSFRIDPFAFNKMEQWYEAEVAADDLDDDDVESAQPSPTAALFEALGVFTPKPSDGEDSSSSPIPLAPWNAHSFNPDFDDLSSGSRHSVPYSNTSIGNDSKESVLSGSDKENSDPSCGNPPIPSSADDFKLNSADPALHSSDSTIPDPDLPTANVDYLYQEPSFEHAVDPVMPSPLPNANLRQPPVWSPIVDRRLSKALGQEAYLSVHELQKKLSQDSLRSKRPKKRSANECRTPRETSAEKRARKGLCTALIHHIDEQLAANQQRGSPHAPSYSPISNNQDAVRPPSDRPATNSQDRATAPSESPSIVRPAPPDSSVFHSKASPRPAGSPLTPDKDLARPAAPGYSTIFVPVAEAYKAYPGQFVAVTDEFLGRQGLQPQKFTFPEGVCNRNANGSYTNSRMIEARPAYRLDYSARFRSGRFRKTTKREEDMYAILEAKTMHAFGVRIDDSRISLMRARIHHEASQARIIGCSAGEYRYYDGHLTIEDYIINGVCVCWERCACSAVCTRYPDMLCPCSEHTTMDEN</sequence>
<dbReference type="Proteomes" id="UP000038010">
    <property type="component" value="Unassembled WGS sequence"/>
</dbReference>
<accession>A0A0N1HRJ9</accession>
<evidence type="ECO:0000313" key="3">
    <source>
        <dbReference type="Proteomes" id="UP000038010"/>
    </source>
</evidence>
<evidence type="ECO:0000313" key="2">
    <source>
        <dbReference type="EMBL" id="KPI38445.1"/>
    </source>
</evidence>
<dbReference type="GeneID" id="28732773"/>
<feature type="region of interest" description="Disordered" evidence="1">
    <location>
        <begin position="87"/>
        <end position="106"/>
    </location>
</feature>
<keyword evidence="3" id="KW-1185">Reference proteome</keyword>
<feature type="compositionally biased region" description="Polar residues" evidence="1">
    <location>
        <begin position="120"/>
        <end position="144"/>
    </location>
</feature>
<reference evidence="2 3" key="1">
    <citation type="submission" date="2015-06" db="EMBL/GenBank/DDBJ databases">
        <title>Draft genome of the ant-associated black yeast Phialophora attae CBS 131958.</title>
        <authorList>
            <person name="Moreno L.F."/>
            <person name="Stielow B.J."/>
            <person name="de Hoog S."/>
            <person name="Vicente V.A."/>
            <person name="Weiss V.A."/>
            <person name="de Vries M."/>
            <person name="Cruz L.M."/>
            <person name="Souza E.M."/>
        </authorList>
    </citation>
    <scope>NUCLEOTIDE SEQUENCE [LARGE SCALE GENOMIC DNA]</scope>
    <source>
        <strain evidence="2 3">CBS 131958</strain>
    </source>
</reference>
<gene>
    <name evidence="2" type="ORF">AB675_11998</name>
</gene>